<dbReference type="Gene3D" id="3.30.70.560">
    <property type="entry name" value="7,8-Dihydro-6-hydroxymethylpterin-pyrophosphokinase HPPK"/>
    <property type="match status" value="1"/>
</dbReference>
<organism evidence="18 19">
    <name type="scientific">Kwoniella shivajii</name>
    <dbReference type="NCBI Taxonomy" id="564305"/>
    <lineage>
        <taxon>Eukaryota</taxon>
        <taxon>Fungi</taxon>
        <taxon>Dikarya</taxon>
        <taxon>Basidiomycota</taxon>
        <taxon>Agaricomycotina</taxon>
        <taxon>Tremellomycetes</taxon>
        <taxon>Tremellales</taxon>
        <taxon>Cryptococcaceae</taxon>
        <taxon>Kwoniella</taxon>
    </lineage>
</organism>
<evidence type="ECO:0000256" key="16">
    <source>
        <dbReference type="SAM" id="MobiDB-lite"/>
    </source>
</evidence>
<evidence type="ECO:0000313" key="18">
    <source>
        <dbReference type="EMBL" id="WRT63982.1"/>
    </source>
</evidence>
<dbReference type="SUPFAM" id="SSF55083">
    <property type="entry name" value="6-hydroxymethyl-7,8-dihydropterin pyrophosphokinase, HPPK"/>
    <property type="match status" value="1"/>
</dbReference>
<comment type="similarity">
    <text evidence="6">In the N-terminal section; belongs to the DHNA family.</text>
</comment>
<keyword evidence="15" id="KW-0511">Multifunctional enzyme</keyword>
<evidence type="ECO:0000256" key="9">
    <source>
        <dbReference type="ARBA" id="ARBA00022723"/>
    </source>
</evidence>
<dbReference type="Proteomes" id="UP001329825">
    <property type="component" value="Chromosome 1"/>
</dbReference>
<feature type="region of interest" description="Disordered" evidence="16">
    <location>
        <begin position="269"/>
        <end position="298"/>
    </location>
</feature>
<dbReference type="GeneID" id="87953040"/>
<comment type="similarity">
    <text evidence="7">In the C-terminal section; belongs to the DHPS family.</text>
</comment>
<dbReference type="PROSITE" id="PS50972">
    <property type="entry name" value="PTERIN_BINDING"/>
    <property type="match status" value="1"/>
</dbReference>
<comment type="pathway">
    <text evidence="4">Cofactor biosynthesis; tetrahydrofolate biosynthesis; 7,8-dihydrofolate from 2-amino-4-hydroxy-6-hydroxymethyl-7,8-dihydropteridine diphosphate and 4-aminobenzoate: step 1/2.</text>
</comment>
<evidence type="ECO:0000256" key="3">
    <source>
        <dbReference type="ARBA" id="ARBA00001946"/>
    </source>
</evidence>
<keyword evidence="8" id="KW-0808">Transferase</keyword>
<keyword evidence="11" id="KW-0418">Kinase</keyword>
<dbReference type="InterPro" id="IPR045031">
    <property type="entry name" value="DHP_synth-like"/>
</dbReference>
<evidence type="ECO:0000256" key="5">
    <source>
        <dbReference type="ARBA" id="ARBA00005051"/>
    </source>
</evidence>
<comment type="catalytic activity">
    <reaction evidence="1">
        <text>(7,8-dihydropterin-6-yl)methyl diphosphate + 4-aminobenzoate = 7,8-dihydropteroate + diphosphate</text>
        <dbReference type="Rhea" id="RHEA:19949"/>
        <dbReference type="ChEBI" id="CHEBI:17836"/>
        <dbReference type="ChEBI" id="CHEBI:17839"/>
        <dbReference type="ChEBI" id="CHEBI:33019"/>
        <dbReference type="ChEBI" id="CHEBI:72950"/>
        <dbReference type="EC" id="2.5.1.15"/>
    </reaction>
</comment>
<dbReference type="SUPFAM" id="SSF51717">
    <property type="entry name" value="Dihydropteroate synthetase-like"/>
    <property type="match status" value="1"/>
</dbReference>
<comment type="catalytic activity">
    <reaction evidence="2">
        <text>6-hydroxymethyl-7,8-dihydropterin + ATP = (7,8-dihydropterin-6-yl)methyl diphosphate + AMP + H(+)</text>
        <dbReference type="Rhea" id="RHEA:11412"/>
        <dbReference type="ChEBI" id="CHEBI:15378"/>
        <dbReference type="ChEBI" id="CHEBI:30616"/>
        <dbReference type="ChEBI" id="CHEBI:44841"/>
        <dbReference type="ChEBI" id="CHEBI:72950"/>
        <dbReference type="ChEBI" id="CHEBI:456215"/>
        <dbReference type="EC" id="2.7.6.3"/>
    </reaction>
</comment>
<reference evidence="18 19" key="1">
    <citation type="submission" date="2024-01" db="EMBL/GenBank/DDBJ databases">
        <title>Comparative genomics of Cryptococcus and Kwoniella reveals pathogenesis evolution and contrasting modes of karyotype evolution via chromosome fusion or intercentromeric recombination.</title>
        <authorList>
            <person name="Coelho M.A."/>
            <person name="David-Palma M."/>
            <person name="Shea T."/>
            <person name="Bowers K."/>
            <person name="McGinley-Smith S."/>
            <person name="Mohammad A.W."/>
            <person name="Gnirke A."/>
            <person name="Yurkov A.M."/>
            <person name="Nowrousian M."/>
            <person name="Sun S."/>
            <person name="Cuomo C.A."/>
            <person name="Heitman J."/>
        </authorList>
    </citation>
    <scope>NUCLEOTIDE SEQUENCE [LARGE SCALE GENOMIC DNA]</scope>
    <source>
        <strain evidence="18">CBS 11374</strain>
    </source>
</reference>
<dbReference type="Gene3D" id="3.20.20.20">
    <property type="entry name" value="Dihydropteroate synthase-like"/>
    <property type="match status" value="1"/>
</dbReference>
<feature type="domain" description="Pterin-binding" evidence="17">
    <location>
        <begin position="492"/>
        <end position="763"/>
    </location>
</feature>
<evidence type="ECO:0000256" key="4">
    <source>
        <dbReference type="ARBA" id="ARBA00004763"/>
    </source>
</evidence>
<protein>
    <submittedName>
        <fullName evidence="18">Dihydropteroate synthase</fullName>
    </submittedName>
</protein>
<evidence type="ECO:0000256" key="10">
    <source>
        <dbReference type="ARBA" id="ARBA00022741"/>
    </source>
</evidence>
<dbReference type="Gene3D" id="3.30.1130.10">
    <property type="match status" value="1"/>
</dbReference>
<evidence type="ECO:0000259" key="17">
    <source>
        <dbReference type="PROSITE" id="PS50972"/>
    </source>
</evidence>
<evidence type="ECO:0000256" key="13">
    <source>
        <dbReference type="ARBA" id="ARBA00022842"/>
    </source>
</evidence>
<evidence type="ECO:0000256" key="1">
    <source>
        <dbReference type="ARBA" id="ARBA00000012"/>
    </source>
</evidence>
<dbReference type="Pfam" id="PF01288">
    <property type="entry name" value="HPPK"/>
    <property type="match status" value="1"/>
</dbReference>
<dbReference type="Pfam" id="PF00809">
    <property type="entry name" value="Pterin_bind"/>
    <property type="match status" value="1"/>
</dbReference>
<keyword evidence="9" id="KW-0479">Metal-binding</keyword>
<dbReference type="CDD" id="cd00739">
    <property type="entry name" value="DHPS"/>
    <property type="match status" value="1"/>
</dbReference>
<keyword evidence="14" id="KW-0289">Folate biosynthesis</keyword>
<dbReference type="InterPro" id="IPR035907">
    <property type="entry name" value="Hppk_sf"/>
</dbReference>
<evidence type="ECO:0000256" key="2">
    <source>
        <dbReference type="ARBA" id="ARBA00000198"/>
    </source>
</evidence>
<evidence type="ECO:0000256" key="7">
    <source>
        <dbReference type="ARBA" id="ARBA00009951"/>
    </source>
</evidence>
<name>A0ABZ1CQG8_9TREE</name>
<keyword evidence="19" id="KW-1185">Reference proteome</keyword>
<dbReference type="InterPro" id="IPR011005">
    <property type="entry name" value="Dihydropteroate_synth-like_sf"/>
</dbReference>
<gene>
    <name evidence="18" type="ORF">IL334_000909</name>
</gene>
<dbReference type="NCBIfam" id="TIGR01496">
    <property type="entry name" value="DHPS"/>
    <property type="match status" value="1"/>
</dbReference>
<comment type="cofactor">
    <cofactor evidence="3">
        <name>Mg(2+)</name>
        <dbReference type="ChEBI" id="CHEBI:18420"/>
    </cofactor>
</comment>
<dbReference type="NCBIfam" id="TIGR01498">
    <property type="entry name" value="folK"/>
    <property type="match status" value="1"/>
</dbReference>
<evidence type="ECO:0000313" key="19">
    <source>
        <dbReference type="Proteomes" id="UP001329825"/>
    </source>
</evidence>
<dbReference type="RefSeq" id="XP_062788722.1">
    <property type="nucleotide sequence ID" value="XM_062932671.1"/>
</dbReference>
<comment type="pathway">
    <text evidence="5">Cofactor biosynthesis; tetrahydrofolate biosynthesis; 2-amino-4-hydroxy-6-hydroxymethyl-7,8-dihydropteridine diphosphate from 7,8-dihydroneopterin triphosphate: step 4/4.</text>
</comment>
<dbReference type="PANTHER" id="PTHR20941:SF1">
    <property type="entry name" value="FOLIC ACID SYNTHESIS PROTEIN FOL1"/>
    <property type="match status" value="1"/>
</dbReference>
<dbReference type="InterPro" id="IPR043133">
    <property type="entry name" value="GTP-CH-I_C/QueF"/>
</dbReference>
<evidence type="ECO:0000256" key="12">
    <source>
        <dbReference type="ARBA" id="ARBA00022840"/>
    </source>
</evidence>
<feature type="compositionally biased region" description="Low complexity" evidence="16">
    <location>
        <begin position="289"/>
        <end position="298"/>
    </location>
</feature>
<evidence type="ECO:0000256" key="15">
    <source>
        <dbReference type="ARBA" id="ARBA00023268"/>
    </source>
</evidence>
<dbReference type="SMART" id="SM00905">
    <property type="entry name" value="FolB"/>
    <property type="match status" value="1"/>
</dbReference>
<dbReference type="InterPro" id="IPR000550">
    <property type="entry name" value="Hppk"/>
</dbReference>
<keyword evidence="13" id="KW-0460">Magnesium</keyword>
<sequence length="771" mass="84674">MPDSVNLNSLSIHLRNGLGPSAFNLVPPPPCPVILNITMYLHPTSIKDTAEGDSMSGLGVNYSSVSKSIYGLLSDPDRTWTSPWDLLNELSCIPLSLTNDVERVKLQLELPKGLLHANSVIYKGIYTNSAPTATSTSTSTSTSKKERVGNTDEVVIRDQKCEIKDIKTECIIGLHPHERTEKQRLEIDVEIDNVDWDEFSHKWFADEVYNFVTSSSYATIESLIHSLGSYLFTLPSLSSTSISIVIRKPSAIPFAIPSIAIHRTASDYPLSSSPINEPTLMSRDNQGESSASASSPSQQQVKRVFIAVGSNIGDRIGNIQKAIKELQINQQCGLISTSRLYESEPMYVEDQDRFINGVIELYTSLNPIDLLRLLKKTEKSVGRTKTFTNGPRVIDLDLVFYGDEIVQIGQKGDAPDEDGVGWLECPHRSLVEREFVLRPLNDIAPTFIHPSLRQTIHQLLSRLPKSNPPALQPIIPFSSPSKPLRLYTPSIPHVMAIFNATPDSFSDGDPARTDTSYALKAVEKLFEGEDSPDILDIGGMSTRPNSEPCSESEELERVVPLIKAIRSSSNIKLKEVPISIDTYRPNVALKAVEAGATCINDVRGGSESGMLEIMAQLDVPVILMHSRGDSKTMSSLTDYSKYHGGVIEGVAKELEDTIEKALKKGIKKWNIVLDPGLGFAKSYQDNLILIKHLPSILSSVSKLSGYPMLVGGSRKGFIGKTINKPIASERGYGDAAMTSWCVSTGVVDILRVHEPSQARDTIRMSVAIRDC</sequence>
<dbReference type="SUPFAM" id="SSF55620">
    <property type="entry name" value="Tetrahydrobiopterin biosynthesis enzymes-like"/>
    <property type="match status" value="1"/>
</dbReference>
<evidence type="ECO:0000256" key="8">
    <source>
        <dbReference type="ARBA" id="ARBA00022679"/>
    </source>
</evidence>
<accession>A0ABZ1CQG8</accession>
<dbReference type="InterPro" id="IPR006157">
    <property type="entry name" value="FolB_dom"/>
</dbReference>
<keyword evidence="12" id="KW-0067">ATP-binding</keyword>
<dbReference type="Pfam" id="PF02152">
    <property type="entry name" value="FolB"/>
    <property type="match status" value="1"/>
</dbReference>
<dbReference type="CDD" id="cd00483">
    <property type="entry name" value="HPPK"/>
    <property type="match status" value="1"/>
</dbReference>
<evidence type="ECO:0000256" key="6">
    <source>
        <dbReference type="ARBA" id="ARBA00009640"/>
    </source>
</evidence>
<evidence type="ECO:0000256" key="14">
    <source>
        <dbReference type="ARBA" id="ARBA00022909"/>
    </source>
</evidence>
<dbReference type="PANTHER" id="PTHR20941">
    <property type="entry name" value="FOLATE SYNTHESIS PROTEINS"/>
    <property type="match status" value="1"/>
</dbReference>
<dbReference type="InterPro" id="IPR000489">
    <property type="entry name" value="Pterin-binding_dom"/>
</dbReference>
<keyword evidence="10" id="KW-0547">Nucleotide-binding</keyword>
<dbReference type="InterPro" id="IPR006390">
    <property type="entry name" value="DHP_synth_dom"/>
</dbReference>
<dbReference type="EMBL" id="CP141881">
    <property type="protein sequence ID" value="WRT63982.1"/>
    <property type="molecule type" value="Genomic_DNA"/>
</dbReference>
<feature type="region of interest" description="Disordered" evidence="16">
    <location>
        <begin position="533"/>
        <end position="552"/>
    </location>
</feature>
<proteinExistence type="inferred from homology"/>
<evidence type="ECO:0000256" key="11">
    <source>
        <dbReference type="ARBA" id="ARBA00022777"/>
    </source>
</evidence>